<dbReference type="AlphaFoldDB" id="A0A024GNL4"/>
<organism evidence="3 4">
    <name type="scientific">Albugo candida</name>
    <dbReference type="NCBI Taxonomy" id="65357"/>
    <lineage>
        <taxon>Eukaryota</taxon>
        <taxon>Sar</taxon>
        <taxon>Stramenopiles</taxon>
        <taxon>Oomycota</taxon>
        <taxon>Peronosporomycetes</taxon>
        <taxon>Albuginales</taxon>
        <taxon>Albuginaceae</taxon>
        <taxon>Albugo</taxon>
    </lineage>
</organism>
<evidence type="ECO:0000256" key="1">
    <source>
        <dbReference type="PROSITE-ProRule" id="PRU00339"/>
    </source>
</evidence>
<dbReference type="InterPro" id="IPR019734">
    <property type="entry name" value="TPR_rpt"/>
</dbReference>
<dbReference type="PROSITE" id="PS50005">
    <property type="entry name" value="TPR"/>
    <property type="match status" value="1"/>
</dbReference>
<evidence type="ECO:0000313" key="4">
    <source>
        <dbReference type="Proteomes" id="UP000053237"/>
    </source>
</evidence>
<proteinExistence type="predicted"/>
<feature type="repeat" description="TPR" evidence="1">
    <location>
        <begin position="330"/>
        <end position="363"/>
    </location>
</feature>
<feature type="coiled-coil region" evidence="2">
    <location>
        <begin position="50"/>
        <end position="77"/>
    </location>
</feature>
<dbReference type="InterPro" id="IPR011990">
    <property type="entry name" value="TPR-like_helical_dom_sf"/>
</dbReference>
<dbReference type="OrthoDB" id="9991317at2759"/>
<dbReference type="Proteomes" id="UP000053237">
    <property type="component" value="Unassembled WGS sequence"/>
</dbReference>
<keyword evidence="2" id="KW-0175">Coiled coil</keyword>
<accession>A0A024GNL4</accession>
<comment type="caution">
    <text evidence="3">The sequence shown here is derived from an EMBL/GenBank/DDBJ whole genome shotgun (WGS) entry which is preliminary data.</text>
</comment>
<name>A0A024GNL4_9STRA</name>
<dbReference type="Gene3D" id="1.25.40.10">
    <property type="entry name" value="Tetratricopeptide repeat domain"/>
    <property type="match status" value="1"/>
</dbReference>
<keyword evidence="1" id="KW-0802">TPR repeat</keyword>
<evidence type="ECO:0000313" key="3">
    <source>
        <dbReference type="EMBL" id="CCI48380.1"/>
    </source>
</evidence>
<keyword evidence="4" id="KW-1185">Reference proteome</keyword>
<dbReference type="EMBL" id="CAIX01000221">
    <property type="protein sequence ID" value="CCI48380.1"/>
    <property type="molecule type" value="Genomic_DNA"/>
</dbReference>
<reference evidence="3 4" key="1">
    <citation type="submission" date="2012-05" db="EMBL/GenBank/DDBJ databases">
        <title>Recombination and specialization in a pathogen metapopulation.</title>
        <authorList>
            <person name="Gardiner A."/>
            <person name="Kemen E."/>
            <person name="Schultz-Larsen T."/>
            <person name="MacLean D."/>
            <person name="Van Oosterhout C."/>
            <person name="Jones J.D.G."/>
        </authorList>
    </citation>
    <scope>NUCLEOTIDE SEQUENCE [LARGE SCALE GENOMIC DNA]</scope>
    <source>
        <strain evidence="3 4">Ac Nc2</strain>
    </source>
</reference>
<sequence>MSVVPTLFRHLCVSASKLKDNLNNGKSLYNAIRSATLSPHPSLQTDWKRERDLLQQLQALEKNNESLGKTVRRLVRSKFDNTKEKSLLVDQQTNERIDEAFSTLRSLGRHVALIENLKKQEAYLPKKRTSEMKYRVGEVLNVGSQGIGVVCGWTFTRRLRAKKMPEVVYHMLLSGKKSRIDRGKFYRASQDELSNIEKRKVVSPVKHPWMLFFFEGFKDGCHVPCSEMKRIYPEDSIDTESEASEQSSTSSVSIVHLQCAHENQLLEYLRSSDTSTVQYAMAILEGKWMGEYGSDIQQQVLYATQQLNASNVHSARVMLKRITAQYPDYAYVWSKLGMVEVRDGNYKQAILHYQCALKRKPYMVDALLGIGTCAAKLSRWNLAYASAIKVLSIQPSNETARLLLQTALYEALGGKGTSKKK</sequence>
<dbReference type="SMART" id="SM00028">
    <property type="entry name" value="TPR"/>
    <property type="match status" value="2"/>
</dbReference>
<gene>
    <name evidence="3" type="ORF">BN9_094640</name>
</gene>
<dbReference type="InParanoid" id="A0A024GNL4"/>
<protein>
    <submittedName>
        <fullName evidence="3">Uncharacterized protein</fullName>
    </submittedName>
</protein>
<dbReference type="SUPFAM" id="SSF48452">
    <property type="entry name" value="TPR-like"/>
    <property type="match status" value="1"/>
</dbReference>
<evidence type="ECO:0000256" key="2">
    <source>
        <dbReference type="SAM" id="Coils"/>
    </source>
</evidence>